<dbReference type="Proteomes" id="UP000319342">
    <property type="component" value="Chromosome"/>
</dbReference>
<dbReference type="Pfam" id="PF00202">
    <property type="entry name" value="Aminotran_3"/>
    <property type="match status" value="1"/>
</dbReference>
<comment type="cofactor">
    <cofactor evidence="1 7">
        <name>pyridoxal 5'-phosphate</name>
        <dbReference type="ChEBI" id="CHEBI:597326"/>
    </cofactor>
</comment>
<keyword evidence="5 7" id="KW-0413">Isomerase</keyword>
<dbReference type="EC" id="5.4.3.8" evidence="7"/>
<dbReference type="PANTHER" id="PTHR43713:SF3">
    <property type="entry name" value="GLUTAMATE-1-SEMIALDEHYDE 2,1-AMINOMUTASE 1, CHLOROPLASTIC-RELATED"/>
    <property type="match status" value="1"/>
</dbReference>
<dbReference type="GO" id="GO:0030170">
    <property type="term" value="F:pyridoxal phosphate binding"/>
    <property type="evidence" value="ECO:0007669"/>
    <property type="project" value="InterPro"/>
</dbReference>
<keyword evidence="9" id="KW-1185">Reference proteome</keyword>
<dbReference type="HAMAP" id="MF_00375">
    <property type="entry name" value="HemL_aminotrans_3"/>
    <property type="match status" value="1"/>
</dbReference>
<evidence type="ECO:0000256" key="5">
    <source>
        <dbReference type="ARBA" id="ARBA00023235"/>
    </source>
</evidence>
<dbReference type="InterPro" id="IPR004639">
    <property type="entry name" value="4pyrrol_synth_GluAld_NH2Trfase"/>
</dbReference>
<protein>
    <recommendedName>
        <fullName evidence="7">Glutamate-1-semialdehyde 2,1-aminomutase</fullName>
        <shortName evidence="7">GSA</shortName>
        <ecNumber evidence="7">5.4.3.8</ecNumber>
    </recommendedName>
    <alternativeName>
        <fullName evidence="7">Glutamate-1-semialdehyde aminotransferase</fullName>
        <shortName evidence="7">GSA-AT</shortName>
    </alternativeName>
</protein>
<dbReference type="PROSITE" id="PS00600">
    <property type="entry name" value="AA_TRANSFER_CLASS_3"/>
    <property type="match status" value="1"/>
</dbReference>
<reference evidence="8 9" key="1">
    <citation type="submission" date="2019-02" db="EMBL/GenBank/DDBJ databases">
        <title>Deep-cultivation of Planctomycetes and their phenomic and genomic characterization uncovers novel biology.</title>
        <authorList>
            <person name="Wiegand S."/>
            <person name="Jogler M."/>
            <person name="Boedeker C."/>
            <person name="Pinto D."/>
            <person name="Vollmers J."/>
            <person name="Rivas-Marin E."/>
            <person name="Kohn T."/>
            <person name="Peeters S.H."/>
            <person name="Heuer A."/>
            <person name="Rast P."/>
            <person name="Oberbeckmann S."/>
            <person name="Bunk B."/>
            <person name="Jeske O."/>
            <person name="Meyerdierks A."/>
            <person name="Storesund J.E."/>
            <person name="Kallscheuer N."/>
            <person name="Luecker S."/>
            <person name="Lage O.M."/>
            <person name="Pohl T."/>
            <person name="Merkel B.J."/>
            <person name="Hornburger P."/>
            <person name="Mueller R.-W."/>
            <person name="Bruemmer F."/>
            <person name="Labrenz M."/>
            <person name="Spormann A.M."/>
            <person name="Op den Camp H."/>
            <person name="Overmann J."/>
            <person name="Amann R."/>
            <person name="Jetten M.S.M."/>
            <person name="Mascher T."/>
            <person name="Medema M.H."/>
            <person name="Devos D.P."/>
            <person name="Kaster A.-K."/>
            <person name="Ovreas L."/>
            <person name="Rohde M."/>
            <person name="Galperin M.Y."/>
            <person name="Jogler C."/>
        </authorList>
    </citation>
    <scope>NUCLEOTIDE SEQUENCE [LARGE SCALE GENOMIC DNA]</scope>
    <source>
        <strain evidence="8 9">Pla163</strain>
    </source>
</reference>
<dbReference type="FunFam" id="3.40.640.10:FF:000021">
    <property type="entry name" value="Glutamate-1-semialdehyde 2,1-aminomutase"/>
    <property type="match status" value="1"/>
</dbReference>
<proteinExistence type="inferred from homology"/>
<evidence type="ECO:0000313" key="8">
    <source>
        <dbReference type="EMBL" id="QDU86539.1"/>
    </source>
</evidence>
<dbReference type="UniPathway" id="UPA00251">
    <property type="reaction ID" value="UER00317"/>
</dbReference>
<dbReference type="CDD" id="cd00610">
    <property type="entry name" value="OAT_like"/>
    <property type="match status" value="1"/>
</dbReference>
<comment type="subunit">
    <text evidence="7">Homodimer.</text>
</comment>
<accession>A0A518D4Z7</accession>
<evidence type="ECO:0000256" key="3">
    <source>
        <dbReference type="ARBA" id="ARBA00008981"/>
    </source>
</evidence>
<dbReference type="NCBIfam" id="NF000818">
    <property type="entry name" value="PRK00062.1"/>
    <property type="match status" value="1"/>
</dbReference>
<dbReference type="EMBL" id="CP036290">
    <property type="protein sequence ID" value="QDU86539.1"/>
    <property type="molecule type" value="Genomic_DNA"/>
</dbReference>
<evidence type="ECO:0000256" key="7">
    <source>
        <dbReference type="HAMAP-Rule" id="MF_00375"/>
    </source>
</evidence>
<dbReference type="AlphaFoldDB" id="A0A518D4Z7"/>
<dbReference type="InterPro" id="IPR049704">
    <property type="entry name" value="Aminotrans_3_PPA_site"/>
</dbReference>
<dbReference type="GO" id="GO:0008483">
    <property type="term" value="F:transaminase activity"/>
    <property type="evidence" value="ECO:0007669"/>
    <property type="project" value="InterPro"/>
</dbReference>
<dbReference type="RefSeq" id="WP_145191968.1">
    <property type="nucleotide sequence ID" value="NZ_CP036290.1"/>
</dbReference>
<comment type="similarity">
    <text evidence="3 7">Belongs to the class-III pyridoxal-phosphate-dependent aminotransferase family. HemL subfamily.</text>
</comment>
<dbReference type="GO" id="GO:0006782">
    <property type="term" value="P:protoporphyrinogen IX biosynthetic process"/>
    <property type="evidence" value="ECO:0007669"/>
    <property type="project" value="UniProtKB-UniRule"/>
</dbReference>
<evidence type="ECO:0000313" key="9">
    <source>
        <dbReference type="Proteomes" id="UP000319342"/>
    </source>
</evidence>
<evidence type="ECO:0000256" key="4">
    <source>
        <dbReference type="ARBA" id="ARBA00022898"/>
    </source>
</evidence>
<dbReference type="InterPro" id="IPR005814">
    <property type="entry name" value="Aminotrans_3"/>
</dbReference>
<dbReference type="OrthoDB" id="9816013at2"/>
<dbReference type="PANTHER" id="PTHR43713">
    <property type="entry name" value="GLUTAMATE-1-SEMIALDEHYDE 2,1-AMINOMUTASE"/>
    <property type="match status" value="1"/>
</dbReference>
<evidence type="ECO:0000256" key="1">
    <source>
        <dbReference type="ARBA" id="ARBA00001933"/>
    </source>
</evidence>
<evidence type="ECO:0000256" key="6">
    <source>
        <dbReference type="ARBA" id="ARBA00023244"/>
    </source>
</evidence>
<dbReference type="Gene3D" id="3.40.640.10">
    <property type="entry name" value="Type I PLP-dependent aspartate aminotransferase-like (Major domain)"/>
    <property type="match status" value="1"/>
</dbReference>
<dbReference type="Gene3D" id="3.90.1150.10">
    <property type="entry name" value="Aspartate Aminotransferase, domain 1"/>
    <property type="match status" value="1"/>
</dbReference>
<dbReference type="InterPro" id="IPR015421">
    <property type="entry name" value="PyrdxlP-dep_Trfase_major"/>
</dbReference>
<dbReference type="SUPFAM" id="SSF53383">
    <property type="entry name" value="PLP-dependent transferases"/>
    <property type="match status" value="1"/>
</dbReference>
<dbReference type="InterPro" id="IPR015422">
    <property type="entry name" value="PyrdxlP-dep_Trfase_small"/>
</dbReference>
<dbReference type="GO" id="GO:0042286">
    <property type="term" value="F:glutamate-1-semialdehyde 2,1-aminomutase activity"/>
    <property type="evidence" value="ECO:0007669"/>
    <property type="project" value="UniProtKB-UniRule"/>
</dbReference>
<dbReference type="InterPro" id="IPR015424">
    <property type="entry name" value="PyrdxlP-dep_Trfase"/>
</dbReference>
<evidence type="ECO:0000256" key="2">
    <source>
        <dbReference type="ARBA" id="ARBA00004819"/>
    </source>
</evidence>
<organism evidence="8 9">
    <name type="scientific">Rohdeia mirabilis</name>
    <dbReference type="NCBI Taxonomy" id="2528008"/>
    <lineage>
        <taxon>Bacteria</taxon>
        <taxon>Pseudomonadati</taxon>
        <taxon>Planctomycetota</taxon>
        <taxon>Planctomycetia</taxon>
        <taxon>Planctomycetia incertae sedis</taxon>
        <taxon>Rohdeia</taxon>
    </lineage>
</organism>
<name>A0A518D4Z7_9BACT</name>
<keyword evidence="4 7" id="KW-0663">Pyridoxal phosphate</keyword>
<keyword evidence="6 7" id="KW-0627">Porphyrin biosynthesis</keyword>
<comment type="catalytic activity">
    <reaction evidence="7">
        <text>(S)-4-amino-5-oxopentanoate = 5-aminolevulinate</text>
        <dbReference type="Rhea" id="RHEA:14265"/>
        <dbReference type="ChEBI" id="CHEBI:57501"/>
        <dbReference type="ChEBI" id="CHEBI:356416"/>
        <dbReference type="EC" id="5.4.3.8"/>
    </reaction>
</comment>
<gene>
    <name evidence="7 8" type="primary">hemL</name>
    <name evidence="8" type="ORF">Pla163_36900</name>
</gene>
<comment type="subcellular location">
    <subcellularLocation>
        <location evidence="7">Cytoplasm</location>
    </subcellularLocation>
</comment>
<dbReference type="NCBIfam" id="TIGR00713">
    <property type="entry name" value="hemL"/>
    <property type="match status" value="1"/>
</dbReference>
<comment type="pathway">
    <text evidence="2">Porphyrin-containing compound metabolism; protoporphyrin-IX biosynthesis; 5-aminolevulinate from L-glutamyl-tRNA(Glu): step 2/2.</text>
</comment>
<dbReference type="GO" id="GO:0005737">
    <property type="term" value="C:cytoplasm"/>
    <property type="evidence" value="ECO:0007669"/>
    <property type="project" value="UniProtKB-SubCell"/>
</dbReference>
<feature type="modified residue" description="N6-(pyridoxal phosphate)lysine" evidence="7">
    <location>
        <position position="270"/>
    </location>
</feature>
<keyword evidence="7" id="KW-0963">Cytoplasm</keyword>
<sequence>MTASRRPKSDALFDAAQKIVPGGVNSPVRAWKAVGGTPVHAHSGAGCWLTDVDGNRYVDLVMSYGPLILGHAPARTTAAIVEAAAGGTTFGAPTERELRLAERIVEYVPGVDRVRLVNSGTEATMSALRLARAATGRDAFLKFNGCYHGHGDSFLVKAGSGALTLGEPDSPGVPKALAELTLVAEYNDTDEVRRVFAEHGDRLAAVFVEPIAGNMGTVNPAPGFLEALRELCDAHGVVLVFDEVMTGFRVARGGAIERLGVVPDLVTLGKVIGGGLPIGAYAGKDELMRQIAPLGKVYQAGTLSGNPLATAAGLATLEALEDRGAYECLEDAGAFVQAGLEDAARAAGVPLFVGRCGSMICPYFAAEPVTRFDDVMASDRERWVRFFHVMLDEGVLLPPSPFEAWFLSTAHDTEALEHIVRAGAKALQSVA</sequence>